<name>A0ABW0UTK1_9ACTN</name>
<dbReference type="Proteomes" id="UP001596154">
    <property type="component" value="Unassembled WGS sequence"/>
</dbReference>
<dbReference type="RefSeq" id="WP_381022725.1">
    <property type="nucleotide sequence ID" value="NZ_JBHSNY010000006.1"/>
</dbReference>
<protein>
    <submittedName>
        <fullName evidence="2">Uncharacterized protein</fullName>
    </submittedName>
</protein>
<dbReference type="EMBL" id="JBHSNY010000006">
    <property type="protein sequence ID" value="MFC5635831.1"/>
    <property type="molecule type" value="Genomic_DNA"/>
</dbReference>
<evidence type="ECO:0000313" key="2">
    <source>
        <dbReference type="EMBL" id="MFC5635831.1"/>
    </source>
</evidence>
<accession>A0ABW0UTK1</accession>
<comment type="caution">
    <text evidence="2">The sequence shown here is derived from an EMBL/GenBank/DDBJ whole genome shotgun (WGS) entry which is preliminary data.</text>
</comment>
<evidence type="ECO:0000313" key="3">
    <source>
        <dbReference type="Proteomes" id="UP001596154"/>
    </source>
</evidence>
<reference evidence="3" key="1">
    <citation type="journal article" date="2019" name="Int. J. Syst. Evol. Microbiol.">
        <title>The Global Catalogue of Microorganisms (GCM) 10K type strain sequencing project: providing services to taxonomists for standard genome sequencing and annotation.</title>
        <authorList>
            <consortium name="The Broad Institute Genomics Platform"/>
            <consortium name="The Broad Institute Genome Sequencing Center for Infectious Disease"/>
            <person name="Wu L."/>
            <person name="Ma J."/>
        </authorList>
    </citation>
    <scope>NUCLEOTIDE SEQUENCE [LARGE SCALE GENOMIC DNA]</scope>
    <source>
        <strain evidence="3">CGMCC 4.7248</strain>
    </source>
</reference>
<keyword evidence="3" id="KW-1185">Reference proteome</keyword>
<proteinExistence type="predicted"/>
<gene>
    <name evidence="2" type="ORF">ACFPZJ_18945</name>
</gene>
<feature type="region of interest" description="Disordered" evidence="1">
    <location>
        <begin position="72"/>
        <end position="91"/>
    </location>
</feature>
<sequence length="91" mass="10272">MPQPTTPGRIVLYRLTEDDARYITQRRHHDGVNGNFVREGDRYPAVVVRTFAGNPADACNLKVLLDGEDTHWATSRHEGSGPGTWSWPERV</sequence>
<organism evidence="2 3">
    <name type="scientific">Streptomyces bullii</name>
    <dbReference type="NCBI Taxonomy" id="349910"/>
    <lineage>
        <taxon>Bacteria</taxon>
        <taxon>Bacillati</taxon>
        <taxon>Actinomycetota</taxon>
        <taxon>Actinomycetes</taxon>
        <taxon>Kitasatosporales</taxon>
        <taxon>Streptomycetaceae</taxon>
        <taxon>Streptomyces</taxon>
    </lineage>
</organism>
<evidence type="ECO:0000256" key="1">
    <source>
        <dbReference type="SAM" id="MobiDB-lite"/>
    </source>
</evidence>